<keyword evidence="6" id="KW-0333">Golgi apparatus</keyword>
<dbReference type="Pfam" id="PF12931">
    <property type="entry name" value="TPR_Sec16"/>
    <property type="match status" value="1"/>
</dbReference>
<feature type="region of interest" description="Disordered" evidence="7">
    <location>
        <begin position="1"/>
        <end position="58"/>
    </location>
</feature>
<protein>
    <recommendedName>
        <fullName evidence="6">Protein transport protein sec16</fullName>
    </recommendedName>
</protein>
<dbReference type="Pfam" id="PF12932">
    <property type="entry name" value="Sec16"/>
    <property type="match status" value="1"/>
</dbReference>
<evidence type="ECO:0000313" key="14">
    <source>
        <dbReference type="WBParaSite" id="BXY_0650600.1"/>
    </source>
</evidence>
<feature type="compositionally biased region" description="Low complexity" evidence="7">
    <location>
        <begin position="846"/>
        <end position="856"/>
    </location>
</feature>
<feature type="region of interest" description="Disordered" evidence="7">
    <location>
        <begin position="929"/>
        <end position="949"/>
    </location>
</feature>
<feature type="region of interest" description="Disordered" evidence="7">
    <location>
        <begin position="880"/>
        <end position="910"/>
    </location>
</feature>
<dbReference type="EMBL" id="CAJFDI010000006">
    <property type="protein sequence ID" value="CAD5235730.1"/>
    <property type="molecule type" value="Genomic_DNA"/>
</dbReference>
<evidence type="ECO:0000256" key="5">
    <source>
        <dbReference type="ARBA" id="ARBA00022892"/>
    </source>
</evidence>
<feature type="domain" description="Sec16 central conserved" evidence="9">
    <location>
        <begin position="259"/>
        <end position="364"/>
    </location>
</feature>
<evidence type="ECO:0000259" key="9">
    <source>
        <dbReference type="Pfam" id="PF12932"/>
    </source>
</evidence>
<dbReference type="GO" id="GO:0070971">
    <property type="term" value="C:endoplasmic reticulum exit site"/>
    <property type="evidence" value="ECO:0007669"/>
    <property type="project" value="TreeGrafter"/>
</dbReference>
<dbReference type="GO" id="GO:0000139">
    <property type="term" value="C:Golgi membrane"/>
    <property type="evidence" value="ECO:0007669"/>
    <property type="project" value="UniProtKB-SubCell"/>
</dbReference>
<comment type="subcellular location">
    <subcellularLocation>
        <location evidence="1">Endoplasmic reticulum</location>
    </subcellularLocation>
    <subcellularLocation>
        <location evidence="6">Golgi apparatus membrane</location>
    </subcellularLocation>
</comment>
<feature type="domain" description="Sec16 Sec23-binding" evidence="8">
    <location>
        <begin position="420"/>
        <end position="690"/>
    </location>
</feature>
<evidence type="ECO:0000313" key="11">
    <source>
        <dbReference type="EMBL" id="CAG9132267.1"/>
    </source>
</evidence>
<feature type="compositionally biased region" description="Low complexity" evidence="7">
    <location>
        <begin position="1005"/>
        <end position="1053"/>
    </location>
</feature>
<organism evidence="12 14">
    <name type="scientific">Bursaphelenchus xylophilus</name>
    <name type="common">Pinewood nematode worm</name>
    <name type="synonym">Aphelenchoides xylophilus</name>
    <dbReference type="NCBI Taxonomy" id="6326"/>
    <lineage>
        <taxon>Eukaryota</taxon>
        <taxon>Metazoa</taxon>
        <taxon>Ecdysozoa</taxon>
        <taxon>Nematoda</taxon>
        <taxon>Chromadorea</taxon>
        <taxon>Rhabditida</taxon>
        <taxon>Tylenchina</taxon>
        <taxon>Tylenchomorpha</taxon>
        <taxon>Aphelenchoidea</taxon>
        <taxon>Aphelenchoididae</taxon>
        <taxon>Bursaphelenchus</taxon>
    </lineage>
</organism>
<feature type="region of interest" description="Disordered" evidence="7">
    <location>
        <begin position="723"/>
        <end position="868"/>
    </location>
</feature>
<comment type="similarity">
    <text evidence="2 6">Belongs to the SEC16 family.</text>
</comment>
<dbReference type="GO" id="GO:0012507">
    <property type="term" value="C:ER to Golgi transport vesicle membrane"/>
    <property type="evidence" value="ECO:0007669"/>
    <property type="project" value="TreeGrafter"/>
</dbReference>
<dbReference type="GO" id="GO:0007030">
    <property type="term" value="P:Golgi organization"/>
    <property type="evidence" value="ECO:0007669"/>
    <property type="project" value="TreeGrafter"/>
</dbReference>
<keyword evidence="6" id="KW-0472">Membrane</keyword>
<dbReference type="GO" id="GO:0015031">
    <property type="term" value="P:protein transport"/>
    <property type="evidence" value="ECO:0007669"/>
    <property type="project" value="UniProtKB-KW"/>
</dbReference>
<evidence type="ECO:0000256" key="2">
    <source>
        <dbReference type="ARBA" id="ARBA00005927"/>
    </source>
</evidence>
<dbReference type="PANTHER" id="PTHR13402">
    <property type="entry name" value="RGPR-RELATED"/>
    <property type="match status" value="1"/>
</dbReference>
<evidence type="ECO:0000256" key="1">
    <source>
        <dbReference type="ARBA" id="ARBA00004240"/>
    </source>
</evidence>
<evidence type="ECO:0000256" key="7">
    <source>
        <dbReference type="SAM" id="MobiDB-lite"/>
    </source>
</evidence>
<feature type="region of interest" description="Disordered" evidence="7">
    <location>
        <begin position="1217"/>
        <end position="1251"/>
    </location>
</feature>
<reference evidence="11" key="2">
    <citation type="submission" date="2020-08" db="EMBL/GenBank/DDBJ databases">
        <authorList>
            <person name="Kikuchi T."/>
        </authorList>
    </citation>
    <scope>NUCLEOTIDE SEQUENCE</scope>
    <source>
        <strain evidence="10">Ka4C1</strain>
    </source>
</reference>
<name>A0A1I7S0I2_BURXY</name>
<dbReference type="WBParaSite" id="BXY_0650600.1">
    <property type="protein sequence ID" value="BXY_0650600.1"/>
    <property type="gene ID" value="BXY_0650600"/>
</dbReference>
<keyword evidence="3 6" id="KW-0813">Transport</keyword>
<evidence type="ECO:0000313" key="12">
    <source>
        <dbReference type="Proteomes" id="UP000095284"/>
    </source>
</evidence>
<dbReference type="Proteomes" id="UP000582659">
    <property type="component" value="Unassembled WGS sequence"/>
</dbReference>
<evidence type="ECO:0000256" key="3">
    <source>
        <dbReference type="ARBA" id="ARBA00022448"/>
    </source>
</evidence>
<evidence type="ECO:0000259" key="8">
    <source>
        <dbReference type="Pfam" id="PF12931"/>
    </source>
</evidence>
<feature type="compositionally biased region" description="Low complexity" evidence="7">
    <location>
        <begin position="934"/>
        <end position="947"/>
    </location>
</feature>
<dbReference type="Gene3D" id="1.25.40.1030">
    <property type="match status" value="1"/>
</dbReference>
<dbReference type="PANTHER" id="PTHR13402:SF6">
    <property type="entry name" value="SECRETORY 16, ISOFORM I"/>
    <property type="match status" value="1"/>
</dbReference>
<dbReference type="Proteomes" id="UP000659654">
    <property type="component" value="Unassembled WGS sequence"/>
</dbReference>
<dbReference type="Proteomes" id="UP000095284">
    <property type="component" value="Unplaced"/>
</dbReference>
<feature type="compositionally biased region" description="Basic and acidic residues" evidence="7">
    <location>
        <begin position="1055"/>
        <end position="1065"/>
    </location>
</feature>
<evidence type="ECO:0000256" key="6">
    <source>
        <dbReference type="RuleBase" id="RU364101"/>
    </source>
</evidence>
<proteinExistence type="inferred from homology"/>
<keyword evidence="5 6" id="KW-0931">ER-Golgi transport</keyword>
<reference evidence="14" key="1">
    <citation type="submission" date="2016-11" db="UniProtKB">
        <authorList>
            <consortium name="WormBaseParasite"/>
        </authorList>
    </citation>
    <scope>IDENTIFICATION</scope>
</reference>
<feature type="region of interest" description="Disordered" evidence="7">
    <location>
        <begin position="220"/>
        <end position="245"/>
    </location>
</feature>
<dbReference type="EMBL" id="CAJFCV020000006">
    <property type="protein sequence ID" value="CAG9132267.1"/>
    <property type="molecule type" value="Genomic_DNA"/>
</dbReference>
<evidence type="ECO:0000313" key="13">
    <source>
        <dbReference type="Proteomes" id="UP000659654"/>
    </source>
</evidence>
<evidence type="ECO:0000256" key="4">
    <source>
        <dbReference type="ARBA" id="ARBA00022824"/>
    </source>
</evidence>
<dbReference type="CDD" id="cd09233">
    <property type="entry name" value="ACE1-Sec16-like"/>
    <property type="match status" value="1"/>
</dbReference>
<feature type="compositionally biased region" description="Low complexity" evidence="7">
    <location>
        <begin position="1228"/>
        <end position="1251"/>
    </location>
</feature>
<feature type="compositionally biased region" description="Polar residues" evidence="7">
    <location>
        <begin position="784"/>
        <end position="810"/>
    </location>
</feature>
<sequence>MAGANDFGESFVMSSRKNRHRRSDYGYTQQPRMRPNSELGEPLRYHQQNRPNSAFRYRSGRTPAFEDFRETSSSEEFEQPGVNYVDQQRYPQAARASGSRRMPPLQQEPAMFSDEDIAFCTIVQLRPSVIKRFVIENEPPEQFWDMKPVEKAAFLFYYSCYNRYITDVPQFLKVFNSRFYAFMCNENLNEEQALIKICDLTKREYQALRQRQAAIRQQLEERSTIESQNSEQPSFSNLDSDELSLDSGSKEAKKFNSHHPIIKFGPAGRIIQLNPKVMPNSFELKNVKNLLKDKFELGNVELMDQFQGPLNIAHTQSQSVLLFIRRQLSNIVDSDIYIGNPYSSDTNDCILVWRLLEMVVKQQGRVTGADLAELLCKDQIFPKRALRAQKSIQSDEGTGSQESLRNERSVPADALEHFTNYLLGGHVDEAIKCAENAGLLFDAMVLAYRMYADTNRPKMESILQRLLAANRSPHHPAMTLYSVAASQPVPLLMHSDSDDGKGWRAHIAIVLANLKTDAAIDSICQLGRALAAKDFNSAADFCFLAANLLSDRDCFTPPNEAQPVSRQHIELIKATLPDDHVYSQDTRFGWSILDFCATEIYEYALRLKYNGAATPLTKSAAFQKRRLEYAQLLNDYGGSAPNVSAYCTSIAENVWEYLYGLDQRFVADLCDLAESLKVIGAQSDVDTQWIDTVRQCYIQHYLQNPQSQPPPEQLYHQLPAETPAPELQKTGDVTEINPEPVPEHHQVQQVEYHQQPVMRPRPDSALSQISQYSAFSAPKKTNDSRATAQTSSRTYSESSVASENSKTSRSSSHRTDNATPEAYPHRPIMNSTPVPPKSPQKQEVYHQQAHNQVQSQHQEHQQQDQGYSQFTQEHQNQNQYGYGDFYSQKSQESQRKDSQASYVSHQSQAAQELAKQMNSLGLTHQAQFSQYREQTPATPTQKAPTIPENQHEHGYENRHVYGNYQQNQGLQSTTNHQGYTQQSVGIQPQGFEQPILENNQIGNQQIPQQKQGIQPQQQTKQSVQPQQFQQQQFAQPQQQFNQQNQQSQEQNGQENRQKEQKKDGKGGLFGGLKSKLISIIPSTSEMILPDDSKKSIVWDEKLGRYVGDGVEEEVAPPPPPSIPMAQVAPVAQPTPQPAAAPAPTVAPTAPQVQSVANPMFGGIPQPTQPVVARSRLPKGSRGYTAPANGFATAPAAPAPMNLIPAIPTGAPVMNGFGFIPQAADNEDSSPFSDSPFQQPDPNQQQTQQTAQ</sequence>
<dbReference type="AlphaFoldDB" id="A0A1I7S0I2"/>
<dbReference type="OrthoDB" id="8918678at2759"/>
<dbReference type="GO" id="GO:0016192">
    <property type="term" value="P:vesicle-mediated transport"/>
    <property type="evidence" value="ECO:0007669"/>
    <property type="project" value="UniProtKB-KW"/>
</dbReference>
<feature type="compositionally biased region" description="Polar residues" evidence="7">
    <location>
        <begin position="765"/>
        <end position="774"/>
    </location>
</feature>
<keyword evidence="4 6" id="KW-0256">Endoplasmic reticulum</keyword>
<feature type="region of interest" description="Disordered" evidence="7">
    <location>
        <begin position="1005"/>
        <end position="1071"/>
    </location>
</feature>
<dbReference type="GO" id="GO:0070973">
    <property type="term" value="P:protein localization to endoplasmic reticulum exit site"/>
    <property type="evidence" value="ECO:0007669"/>
    <property type="project" value="TreeGrafter"/>
</dbReference>
<keyword evidence="6" id="KW-0653">Protein transport</keyword>
<feature type="compositionally biased region" description="Polar residues" evidence="7">
    <location>
        <begin position="899"/>
        <end position="910"/>
    </location>
</feature>
<feature type="compositionally biased region" description="Low complexity" evidence="7">
    <location>
        <begin position="747"/>
        <end position="757"/>
    </location>
</feature>
<dbReference type="InterPro" id="IPR024298">
    <property type="entry name" value="Sec16_Sec23-bd"/>
</dbReference>
<dbReference type="eggNOG" id="KOG1913">
    <property type="taxonomic scope" value="Eukaryota"/>
</dbReference>
<accession>A0A1I7S0I2</accession>
<gene>
    <name evidence="10" type="ORF">BXYJ_LOCUS15821</name>
</gene>
<evidence type="ECO:0000313" key="10">
    <source>
        <dbReference type="EMBL" id="CAD5235730.1"/>
    </source>
</evidence>
<dbReference type="InterPro" id="IPR024340">
    <property type="entry name" value="Sec16_CCD"/>
</dbReference>
<keyword evidence="13" id="KW-1185">Reference proteome</keyword>